<accession>A0ACD5GUW7</accession>
<name>A0ACD5GUW7_9CYAN</name>
<dbReference type="EMBL" id="CP182909">
    <property type="protein sequence ID" value="XPM64416.1"/>
    <property type="molecule type" value="Genomic_DNA"/>
</dbReference>
<dbReference type="Proteomes" id="UP000095472">
    <property type="component" value="Chromosome"/>
</dbReference>
<reference evidence="1 2" key="1">
    <citation type="journal article" date="2016" name="Genome Announc.">
        <title>Draft Genome Sequence of the Thermotolerant Cyanobacterium Desertifilum sp. IPPAS B-1220.</title>
        <authorList>
            <person name="Mironov K.S."/>
            <person name="Sinetova M.A."/>
            <person name="Bolatkhan K."/>
            <person name="Zayadan B.K."/>
            <person name="Ustinova V.V."/>
            <person name="Kupriyanova E.V."/>
            <person name="Skrypnik A.N."/>
            <person name="Gogoleva N.E."/>
            <person name="Gogolev Y.V."/>
            <person name="Los D.A."/>
        </authorList>
    </citation>
    <scope>NUCLEOTIDE SEQUENCE [LARGE SCALE GENOMIC DNA]</scope>
    <source>
        <strain evidence="1 2">IPPAS B-1220</strain>
    </source>
</reference>
<evidence type="ECO:0000313" key="2">
    <source>
        <dbReference type="Proteomes" id="UP000095472"/>
    </source>
</evidence>
<gene>
    <name evidence="1" type="ORF">BH720_036990</name>
</gene>
<keyword evidence="2" id="KW-1185">Reference proteome</keyword>
<proteinExistence type="predicted"/>
<evidence type="ECO:0000313" key="1">
    <source>
        <dbReference type="EMBL" id="XPM64416.1"/>
    </source>
</evidence>
<sequence>MANFLSRFIDKSSEPSPSKGVEPETLTPEVDSEAVASQEAEASLDPQAPPPKKFQHSPLLNPLGDGSIVASRFIAVPCSGRLW</sequence>
<protein>
    <submittedName>
        <fullName evidence="1">Uncharacterized protein</fullName>
    </submittedName>
</protein>
<organism evidence="1 2">
    <name type="scientific">Desertifilum tharense IPPAS B-1220</name>
    <dbReference type="NCBI Taxonomy" id="1781255"/>
    <lineage>
        <taxon>Bacteria</taxon>
        <taxon>Bacillati</taxon>
        <taxon>Cyanobacteriota</taxon>
        <taxon>Cyanophyceae</taxon>
        <taxon>Desertifilales</taxon>
        <taxon>Desertifilaceae</taxon>
        <taxon>Desertifilum</taxon>
    </lineage>
</organism>